<keyword evidence="3" id="KW-1185">Reference proteome</keyword>
<dbReference type="InterPro" id="IPR045864">
    <property type="entry name" value="aa-tRNA-synth_II/BPL/LPL"/>
</dbReference>
<dbReference type="Gene3D" id="3.30.930.10">
    <property type="entry name" value="Bira Bifunctional Protein, Domain 2"/>
    <property type="match status" value="1"/>
</dbReference>
<dbReference type="OrthoDB" id="201621at2759"/>
<evidence type="ECO:0000259" key="1">
    <source>
        <dbReference type="Pfam" id="PF21948"/>
    </source>
</evidence>
<dbReference type="SUPFAM" id="SSF55681">
    <property type="entry name" value="Class II aaRS and biotin synthetases"/>
    <property type="match status" value="1"/>
</dbReference>
<dbReference type="AlphaFoldDB" id="A0A8K0HB58"/>
<dbReference type="Pfam" id="PF21948">
    <property type="entry name" value="LplA-B_cat"/>
    <property type="match status" value="1"/>
</dbReference>
<reference evidence="2" key="1">
    <citation type="submission" date="2020-03" db="EMBL/GenBank/DDBJ databases">
        <title>A high-quality chromosome-level genome assembly of a woody plant with both climbing and erect habits, Rhamnella rubrinervis.</title>
        <authorList>
            <person name="Lu Z."/>
            <person name="Yang Y."/>
            <person name="Zhu X."/>
            <person name="Sun Y."/>
        </authorList>
    </citation>
    <scope>NUCLEOTIDE SEQUENCE</scope>
    <source>
        <strain evidence="2">BYM</strain>
        <tissue evidence="2">Leaf</tissue>
    </source>
</reference>
<dbReference type="InterPro" id="IPR053264">
    <property type="entry name" value="Lipoate-ligase_2_inactive"/>
</dbReference>
<organism evidence="2 3">
    <name type="scientific">Rhamnella rubrinervis</name>
    <dbReference type="NCBI Taxonomy" id="2594499"/>
    <lineage>
        <taxon>Eukaryota</taxon>
        <taxon>Viridiplantae</taxon>
        <taxon>Streptophyta</taxon>
        <taxon>Embryophyta</taxon>
        <taxon>Tracheophyta</taxon>
        <taxon>Spermatophyta</taxon>
        <taxon>Magnoliopsida</taxon>
        <taxon>eudicotyledons</taxon>
        <taxon>Gunneridae</taxon>
        <taxon>Pentapetalae</taxon>
        <taxon>rosids</taxon>
        <taxon>fabids</taxon>
        <taxon>Rosales</taxon>
        <taxon>Rhamnaceae</taxon>
        <taxon>rhamnoid group</taxon>
        <taxon>Rhamneae</taxon>
        <taxon>Rhamnella</taxon>
    </lineage>
</organism>
<dbReference type="PANTHER" id="PTHR43506:SF1">
    <property type="entry name" value="BPL_LPL CATALYTIC DOMAIN-CONTAINING PROTEIN"/>
    <property type="match status" value="1"/>
</dbReference>
<dbReference type="EMBL" id="VOIH02000004">
    <property type="protein sequence ID" value="KAF3448959.1"/>
    <property type="molecule type" value="Genomic_DNA"/>
</dbReference>
<protein>
    <recommendedName>
        <fullName evidence="1">BPL/LPL catalytic domain-containing protein</fullName>
    </recommendedName>
</protein>
<evidence type="ECO:0000313" key="3">
    <source>
        <dbReference type="Proteomes" id="UP000796880"/>
    </source>
</evidence>
<proteinExistence type="predicted"/>
<dbReference type="InterPro" id="IPR004143">
    <property type="entry name" value="BPL_LPL_catalytic"/>
</dbReference>
<gene>
    <name evidence="2" type="ORF">FNV43_RR09680</name>
</gene>
<dbReference type="Proteomes" id="UP000796880">
    <property type="component" value="Unassembled WGS sequence"/>
</dbReference>
<sequence length="206" mass="23213">MMEPTSRLSLWVFLDSLSRVPRELLEIGPVLRDGILVIRRFTGGGTVVVDSGTVFVALICKKDAVAGLQPYPRPIMSWSGQGLVTSTFVKMVRKLSSRIKIIASNYTIFASACYLFKFEEVLACSLSLTLYVAVSMQYSARNHLEFTCRMKDYMPREVFIDKTAEALETKFSLRTIEFEALELDAKFSPSTKLLLRHELDTMAFAS</sequence>
<evidence type="ECO:0000313" key="2">
    <source>
        <dbReference type="EMBL" id="KAF3448959.1"/>
    </source>
</evidence>
<feature type="domain" description="BPL/LPL catalytic" evidence="1">
    <location>
        <begin position="25"/>
        <end position="82"/>
    </location>
</feature>
<accession>A0A8K0HB58</accession>
<comment type="caution">
    <text evidence="2">The sequence shown here is derived from an EMBL/GenBank/DDBJ whole genome shotgun (WGS) entry which is preliminary data.</text>
</comment>
<name>A0A8K0HB58_9ROSA</name>
<dbReference type="PANTHER" id="PTHR43506">
    <property type="entry name" value="BIOTIN/LIPOATE A/B PROTEIN LIGASE FAMILY"/>
    <property type="match status" value="1"/>
</dbReference>